<sequence>MTFRSTALVAATLLTAACGGPSADLYPVAPPQVTDTIRISFRTVEVREVSLPAYAAADEIAVEDEDGKLVTDANVRWADSPERAVALEIARNLARLSGARVASEPWPFEELPDARLEVRFESLVAGADGNFRGAGQYFVGVPDGRRERSGLFQLAVPYDPEGGTPALARARGQLVLDLSRIIAREGLR</sequence>
<evidence type="ECO:0000313" key="4">
    <source>
        <dbReference type="Proteomes" id="UP000051295"/>
    </source>
</evidence>
<dbReference type="STRING" id="1641875.XM53_10130"/>
<evidence type="ECO:0000256" key="1">
    <source>
        <dbReference type="SAM" id="SignalP"/>
    </source>
</evidence>
<name>A0A0T5NVU5_9RHOB</name>
<dbReference type="InterPro" id="IPR005586">
    <property type="entry name" value="ABC_trans_aux"/>
</dbReference>
<comment type="caution">
    <text evidence="3">The sequence shown here is derived from an EMBL/GenBank/DDBJ whole genome shotgun (WGS) entry which is preliminary data.</text>
</comment>
<evidence type="ECO:0000259" key="2">
    <source>
        <dbReference type="Pfam" id="PF03886"/>
    </source>
</evidence>
<dbReference type="EMBL" id="LAXJ01000008">
    <property type="protein sequence ID" value="KRS12940.1"/>
    <property type="molecule type" value="Genomic_DNA"/>
</dbReference>
<feature type="chain" id="PRO_5006663982" description="ABC-type transport auxiliary lipoprotein component domain-containing protein" evidence="1">
    <location>
        <begin position="24"/>
        <end position="188"/>
    </location>
</feature>
<dbReference type="AlphaFoldDB" id="A0A0T5NVU5"/>
<organism evidence="3 4">
    <name type="scientific">Roseovarius atlanticus</name>
    <dbReference type="NCBI Taxonomy" id="1641875"/>
    <lineage>
        <taxon>Bacteria</taxon>
        <taxon>Pseudomonadati</taxon>
        <taxon>Pseudomonadota</taxon>
        <taxon>Alphaproteobacteria</taxon>
        <taxon>Rhodobacterales</taxon>
        <taxon>Roseobacteraceae</taxon>
        <taxon>Roseovarius</taxon>
    </lineage>
</organism>
<dbReference type="PROSITE" id="PS51257">
    <property type="entry name" value="PROKAR_LIPOPROTEIN"/>
    <property type="match status" value="1"/>
</dbReference>
<dbReference type="Pfam" id="PF03886">
    <property type="entry name" value="ABC_trans_aux"/>
    <property type="match status" value="1"/>
</dbReference>
<accession>A0A0T5NVU5</accession>
<dbReference type="RefSeq" id="WP_057792898.1">
    <property type="nucleotide sequence ID" value="NZ_LAXJ01000008.1"/>
</dbReference>
<gene>
    <name evidence="3" type="ORF">XM53_10130</name>
</gene>
<proteinExistence type="predicted"/>
<evidence type="ECO:0000313" key="3">
    <source>
        <dbReference type="EMBL" id="KRS12940.1"/>
    </source>
</evidence>
<protein>
    <recommendedName>
        <fullName evidence="2">ABC-type transport auxiliary lipoprotein component domain-containing protein</fullName>
    </recommendedName>
</protein>
<dbReference type="SUPFAM" id="SSF159594">
    <property type="entry name" value="XCC0632-like"/>
    <property type="match status" value="1"/>
</dbReference>
<feature type="signal peptide" evidence="1">
    <location>
        <begin position="1"/>
        <end position="23"/>
    </location>
</feature>
<dbReference type="PATRIC" id="fig|1641875.4.peg.4442"/>
<dbReference type="Proteomes" id="UP000051295">
    <property type="component" value="Unassembled WGS sequence"/>
</dbReference>
<dbReference type="OrthoDB" id="7858211at2"/>
<keyword evidence="4" id="KW-1185">Reference proteome</keyword>
<feature type="domain" description="ABC-type transport auxiliary lipoprotein component" evidence="2">
    <location>
        <begin position="31"/>
        <end position="183"/>
    </location>
</feature>
<reference evidence="3 4" key="1">
    <citation type="submission" date="2015-04" db="EMBL/GenBank/DDBJ databases">
        <title>The draft genome sequence of Roseovarius sp.R12b.</title>
        <authorList>
            <person name="Li G."/>
            <person name="Lai Q."/>
            <person name="Shao Z."/>
            <person name="Yan P."/>
        </authorList>
    </citation>
    <scope>NUCLEOTIDE SEQUENCE [LARGE SCALE GENOMIC DNA]</scope>
    <source>
        <strain evidence="3 4">R12B</strain>
    </source>
</reference>
<keyword evidence="1" id="KW-0732">Signal</keyword>
<dbReference type="Gene3D" id="3.40.50.10610">
    <property type="entry name" value="ABC-type transport auxiliary lipoprotein component"/>
    <property type="match status" value="1"/>
</dbReference>